<evidence type="ECO:0000313" key="1">
    <source>
        <dbReference type="EMBL" id="KAG5595167.1"/>
    </source>
</evidence>
<accession>A0A9J5Y5I8</accession>
<dbReference type="Proteomes" id="UP000824120">
    <property type="component" value="Chromosome 7"/>
</dbReference>
<sequence length="304" mass="34370">MNASWGTRTDNSEEYDDIVLMGTEDTEPYLIPTLRKKRLKSEYNDPVKHNTELKEKNKDFIERMRQLDSCNLSLKTKILKLSVIGKEKDKEIDQTLRVQDVERLKDELFLETENSRRINLELARIKYYLEQANKWTKFSMIVTHLGTSTRNIKDRICFDSQSMNGNPAFYTLCGNMGHSRNTLSVLPTILKLTHIKGTGEVNAPLQRLWASLAAKVAEITTLRVSHLVAINQLHISYGLEHSGLEEENARLKADNALDQVLAVPVAACNKLLGWVFWCFPSSPSSSGIFESSDGLSSACLLSCC</sequence>
<dbReference type="AlphaFoldDB" id="A0A9J5Y5I8"/>
<comment type="caution">
    <text evidence="1">The sequence shown here is derived from an EMBL/GenBank/DDBJ whole genome shotgun (WGS) entry which is preliminary data.</text>
</comment>
<dbReference type="EMBL" id="JACXVP010000007">
    <property type="protein sequence ID" value="KAG5595167.1"/>
    <property type="molecule type" value="Genomic_DNA"/>
</dbReference>
<reference evidence="1 2" key="1">
    <citation type="submission" date="2020-09" db="EMBL/GenBank/DDBJ databases">
        <title>De no assembly of potato wild relative species, Solanum commersonii.</title>
        <authorList>
            <person name="Cho K."/>
        </authorList>
    </citation>
    <scope>NUCLEOTIDE SEQUENCE [LARGE SCALE GENOMIC DNA]</scope>
    <source>
        <strain evidence="1">LZ3.2</strain>
        <tissue evidence="1">Leaf</tissue>
    </source>
</reference>
<name>A0A9J5Y5I8_SOLCO</name>
<evidence type="ECO:0000313" key="2">
    <source>
        <dbReference type="Proteomes" id="UP000824120"/>
    </source>
</evidence>
<gene>
    <name evidence="1" type="ORF">H5410_036399</name>
</gene>
<protein>
    <submittedName>
        <fullName evidence="1">Uncharacterized protein</fullName>
    </submittedName>
</protein>
<proteinExistence type="predicted"/>
<keyword evidence="2" id="KW-1185">Reference proteome</keyword>
<organism evidence="1 2">
    <name type="scientific">Solanum commersonii</name>
    <name type="common">Commerson's wild potato</name>
    <name type="synonym">Commerson's nightshade</name>
    <dbReference type="NCBI Taxonomy" id="4109"/>
    <lineage>
        <taxon>Eukaryota</taxon>
        <taxon>Viridiplantae</taxon>
        <taxon>Streptophyta</taxon>
        <taxon>Embryophyta</taxon>
        <taxon>Tracheophyta</taxon>
        <taxon>Spermatophyta</taxon>
        <taxon>Magnoliopsida</taxon>
        <taxon>eudicotyledons</taxon>
        <taxon>Gunneridae</taxon>
        <taxon>Pentapetalae</taxon>
        <taxon>asterids</taxon>
        <taxon>lamiids</taxon>
        <taxon>Solanales</taxon>
        <taxon>Solanaceae</taxon>
        <taxon>Solanoideae</taxon>
        <taxon>Solaneae</taxon>
        <taxon>Solanum</taxon>
    </lineage>
</organism>